<evidence type="ECO:0000313" key="5">
    <source>
        <dbReference type="EMBL" id="TWU31953.1"/>
    </source>
</evidence>
<dbReference type="Pfam" id="PF01855">
    <property type="entry name" value="POR_N"/>
    <property type="match status" value="1"/>
</dbReference>
<dbReference type="AlphaFoldDB" id="A0A5C6D408"/>
<dbReference type="Gene3D" id="3.40.50.920">
    <property type="match status" value="1"/>
</dbReference>
<dbReference type="InterPro" id="IPR022367">
    <property type="entry name" value="2-oxoacid/accept_OxRdtase_asu"/>
</dbReference>
<dbReference type="EMBL" id="SJPV01000014">
    <property type="protein sequence ID" value="TWU31953.1"/>
    <property type="molecule type" value="Genomic_DNA"/>
</dbReference>
<dbReference type="SUPFAM" id="SSF53323">
    <property type="entry name" value="Pyruvate-ferredoxin oxidoreductase, PFOR, domain III"/>
    <property type="match status" value="1"/>
</dbReference>
<evidence type="ECO:0000259" key="2">
    <source>
        <dbReference type="Pfam" id="PF01558"/>
    </source>
</evidence>
<gene>
    <name evidence="5" type="primary">korA_2</name>
    <name evidence="5" type="ORF">Poly41_58410</name>
</gene>
<dbReference type="GO" id="GO:0006979">
    <property type="term" value="P:response to oxidative stress"/>
    <property type="evidence" value="ECO:0007669"/>
    <property type="project" value="TreeGrafter"/>
</dbReference>
<dbReference type="Pfam" id="PF17147">
    <property type="entry name" value="PFOR_II"/>
    <property type="match status" value="1"/>
</dbReference>
<dbReference type="PANTHER" id="PTHR32154:SF20">
    <property type="entry name" value="2-OXOGLUTARATE OXIDOREDUCTASE SUBUNIT KORA"/>
    <property type="match status" value="1"/>
</dbReference>
<dbReference type="FunFam" id="3.40.50.970:FF:000022">
    <property type="entry name" value="2-oxoglutarate ferredoxin oxidoreductase alpha subunit"/>
    <property type="match status" value="1"/>
</dbReference>
<dbReference type="InterPro" id="IPR002869">
    <property type="entry name" value="Pyrv_flavodox_OxRed_cen"/>
</dbReference>
<keyword evidence="6" id="KW-1185">Reference proteome</keyword>
<dbReference type="SUPFAM" id="SSF52518">
    <property type="entry name" value="Thiamin diphosphate-binding fold (THDP-binding)"/>
    <property type="match status" value="1"/>
</dbReference>
<dbReference type="Gene3D" id="3.40.920.10">
    <property type="entry name" value="Pyruvate-ferredoxin oxidoreductase, PFOR, domain III"/>
    <property type="match status" value="1"/>
</dbReference>
<dbReference type="Proteomes" id="UP000319143">
    <property type="component" value="Unassembled WGS sequence"/>
</dbReference>
<evidence type="ECO:0000313" key="6">
    <source>
        <dbReference type="Proteomes" id="UP000319143"/>
    </source>
</evidence>
<protein>
    <submittedName>
        <fullName evidence="5">2-oxoglutarate oxidoreductase subunit KorA</fullName>
        <ecNumber evidence="5">1.2.-.-</ecNumber>
    </submittedName>
</protein>
<dbReference type="OrthoDB" id="9794954at2"/>
<dbReference type="InterPro" id="IPR019752">
    <property type="entry name" value="Pyrv/ketoisovalerate_OxRed_cat"/>
</dbReference>
<dbReference type="InterPro" id="IPR050722">
    <property type="entry name" value="Pyruvate:ferred/Flavod_OxRd"/>
</dbReference>
<dbReference type="EC" id="1.2.-.-" evidence="5"/>
<sequence>MREITIKELPEHIVEIVSDAGEGAQKAAVSFAQVCAKAGNGLWTVEIIPSEIQPPPHTTGSASGNRIRLSRKNRVTNVGNKANVVLAFNEMALLSRIEASSLADDVVVIIDSMWASHPNHRYQESYKEVTDRVRSTGGTVLEVPMEEETLKVVEDARRGKNMFAVGLLTFLYSKDPQLMQQVIRNTFAKKSEAVINTAVGLAEKGYDYAKTHFEFQYSIEATPSDQPKVAMNGNTALALGAIAAGFELCSMYPITPATSASHALADFFESFGGFVHQAEDEIAAIGVAVGASYTGKTALTITSGPGMALKTEFQGLAVMTETPLVIVNVQRGGPSTGLPTKIEQGDLLHSLFGAPGDAPKVIIAPSSIEECYYILSTARKIADEFRMLVIVLSDANLATGQQVFPRPDVDRTPVPPILDLSPVPDQTLPYDWDETTGLSKRLIPGQPGGMGITTSLNHDRNGKACYDAERNQRAHTMRSRKLATLQKTLQPPPLYGAEEGDLLLVGWGSTRGAIEEAVDMARAEGYAVASTNIQFLSPLPPGLKELFSRYRKVMTVELNYSDDPKDPLINEDSRRYGQLCFVLRARTLLDIDCYARVPGQPFMPIEIYDAIVAEFNNRPTAVPTSEASAKNHSPEAFRP</sequence>
<accession>A0A5C6D408</accession>
<dbReference type="GO" id="GO:0016903">
    <property type="term" value="F:oxidoreductase activity, acting on the aldehyde or oxo group of donors"/>
    <property type="evidence" value="ECO:0007669"/>
    <property type="project" value="InterPro"/>
</dbReference>
<reference evidence="5 6" key="1">
    <citation type="submission" date="2019-02" db="EMBL/GenBank/DDBJ databases">
        <title>Deep-cultivation of Planctomycetes and their phenomic and genomic characterization uncovers novel biology.</title>
        <authorList>
            <person name="Wiegand S."/>
            <person name="Jogler M."/>
            <person name="Boedeker C."/>
            <person name="Pinto D."/>
            <person name="Vollmers J."/>
            <person name="Rivas-Marin E."/>
            <person name="Kohn T."/>
            <person name="Peeters S.H."/>
            <person name="Heuer A."/>
            <person name="Rast P."/>
            <person name="Oberbeckmann S."/>
            <person name="Bunk B."/>
            <person name="Jeske O."/>
            <person name="Meyerdierks A."/>
            <person name="Storesund J.E."/>
            <person name="Kallscheuer N."/>
            <person name="Luecker S."/>
            <person name="Lage O.M."/>
            <person name="Pohl T."/>
            <person name="Merkel B.J."/>
            <person name="Hornburger P."/>
            <person name="Mueller R.-W."/>
            <person name="Bruemmer F."/>
            <person name="Labrenz M."/>
            <person name="Spormann A.M."/>
            <person name="Op Den Camp H."/>
            <person name="Overmann J."/>
            <person name="Amann R."/>
            <person name="Jetten M.S.M."/>
            <person name="Mascher T."/>
            <person name="Medema M.H."/>
            <person name="Devos D.P."/>
            <person name="Kaster A.-K."/>
            <person name="Ovreas L."/>
            <person name="Rohde M."/>
            <person name="Galperin M.Y."/>
            <person name="Jogler C."/>
        </authorList>
    </citation>
    <scope>NUCLEOTIDE SEQUENCE [LARGE SCALE GENOMIC DNA]</scope>
    <source>
        <strain evidence="5 6">Poly41</strain>
    </source>
</reference>
<evidence type="ECO:0000256" key="1">
    <source>
        <dbReference type="ARBA" id="ARBA00023002"/>
    </source>
</evidence>
<evidence type="ECO:0000259" key="4">
    <source>
        <dbReference type="Pfam" id="PF17147"/>
    </source>
</evidence>
<proteinExistence type="predicted"/>
<feature type="domain" description="Pyruvate/ketoisovalerate oxidoreductase catalytic" evidence="2">
    <location>
        <begin position="20"/>
        <end position="207"/>
    </location>
</feature>
<feature type="domain" description="Pyruvate flavodoxin/ferredoxin oxidoreductase pyrimidine binding" evidence="3">
    <location>
        <begin position="240"/>
        <end position="467"/>
    </location>
</feature>
<organism evidence="5 6">
    <name type="scientific">Novipirellula artificiosorum</name>
    <dbReference type="NCBI Taxonomy" id="2528016"/>
    <lineage>
        <taxon>Bacteria</taxon>
        <taxon>Pseudomonadati</taxon>
        <taxon>Planctomycetota</taxon>
        <taxon>Planctomycetia</taxon>
        <taxon>Pirellulales</taxon>
        <taxon>Pirellulaceae</taxon>
        <taxon>Novipirellula</taxon>
    </lineage>
</organism>
<dbReference type="InterPro" id="IPR002880">
    <property type="entry name" value="Pyrv_Fd/Flavodoxin_OxRdtase_N"/>
</dbReference>
<dbReference type="InterPro" id="IPR009014">
    <property type="entry name" value="Transketo_C/PFOR_II"/>
</dbReference>
<comment type="caution">
    <text evidence="5">The sequence shown here is derived from an EMBL/GenBank/DDBJ whole genome shotgun (WGS) entry which is preliminary data.</text>
</comment>
<dbReference type="SUPFAM" id="SSF52922">
    <property type="entry name" value="TK C-terminal domain-like"/>
    <property type="match status" value="1"/>
</dbReference>
<name>A0A5C6D408_9BACT</name>
<dbReference type="Pfam" id="PF01558">
    <property type="entry name" value="POR"/>
    <property type="match status" value="1"/>
</dbReference>
<dbReference type="PANTHER" id="PTHR32154">
    <property type="entry name" value="PYRUVATE-FLAVODOXIN OXIDOREDUCTASE-RELATED"/>
    <property type="match status" value="1"/>
</dbReference>
<keyword evidence="1 5" id="KW-0560">Oxidoreductase</keyword>
<dbReference type="RefSeq" id="WP_146530599.1">
    <property type="nucleotide sequence ID" value="NZ_SJPV01000014.1"/>
</dbReference>
<dbReference type="Gene3D" id="3.40.50.970">
    <property type="match status" value="1"/>
</dbReference>
<feature type="domain" description="Pyruvate:ferredoxin oxidoreductase core" evidence="4">
    <location>
        <begin position="501"/>
        <end position="571"/>
    </location>
</feature>
<dbReference type="InterPro" id="IPR033412">
    <property type="entry name" value="PFOR_II"/>
</dbReference>
<dbReference type="CDD" id="cd07034">
    <property type="entry name" value="TPP_PYR_PFOR_IOR-alpha_like"/>
    <property type="match status" value="1"/>
</dbReference>
<dbReference type="NCBIfam" id="TIGR03710">
    <property type="entry name" value="OAFO_sf"/>
    <property type="match status" value="1"/>
</dbReference>
<dbReference type="InterPro" id="IPR029061">
    <property type="entry name" value="THDP-binding"/>
</dbReference>
<evidence type="ECO:0000259" key="3">
    <source>
        <dbReference type="Pfam" id="PF01855"/>
    </source>
</evidence>